<keyword evidence="3" id="KW-0808">Transferase</keyword>
<dbReference type="Proteomes" id="UP000230407">
    <property type="component" value="Unassembled WGS sequence"/>
</dbReference>
<dbReference type="AlphaFoldDB" id="A0A2M8LU46"/>
<dbReference type="Gene3D" id="2.40.128.150">
    <property type="entry name" value="Cysteine proteinases"/>
    <property type="match status" value="1"/>
</dbReference>
<dbReference type="RefSeq" id="WP_100203838.1">
    <property type="nucleotide sequence ID" value="NZ_PGGW01000065.1"/>
</dbReference>
<organism evidence="3 4">
    <name type="scientific">Streptomyces carminius</name>
    <dbReference type="NCBI Taxonomy" id="2665496"/>
    <lineage>
        <taxon>Bacteria</taxon>
        <taxon>Bacillati</taxon>
        <taxon>Actinomycetota</taxon>
        <taxon>Actinomycetes</taxon>
        <taxon>Kitasatosporales</taxon>
        <taxon>Streptomycetaceae</taxon>
        <taxon>Streptomyces</taxon>
    </lineage>
</organism>
<reference evidence="3 4" key="1">
    <citation type="submission" date="2017-11" db="EMBL/GenBank/DDBJ databases">
        <title>Streptomyces carmine sp. nov., a novel actinomycete isolated from Sophora alopecuroides in Xinjiang, China.</title>
        <authorList>
            <person name="Wang Y."/>
            <person name="Luo X."/>
            <person name="Wan C."/>
            <person name="Zhang L."/>
        </authorList>
    </citation>
    <scope>NUCLEOTIDE SEQUENCE [LARGE SCALE GENOMIC DNA]</scope>
    <source>
        <strain evidence="3 4">TRM SA0054</strain>
    </source>
</reference>
<dbReference type="InterPro" id="IPR038765">
    <property type="entry name" value="Papain-like_cys_pep_sf"/>
</dbReference>
<comment type="similarity">
    <text evidence="1 2">Belongs to the arylamine N-acetyltransferase family.</text>
</comment>
<comment type="caution">
    <text evidence="3">The sequence shown here is derived from an EMBL/GenBank/DDBJ whole genome shotgun (WGS) entry which is preliminary data.</text>
</comment>
<evidence type="ECO:0000256" key="1">
    <source>
        <dbReference type="ARBA" id="ARBA00006547"/>
    </source>
</evidence>
<accession>A0A2M8LU46</accession>
<gene>
    <name evidence="3" type="ORF">CUT44_22995</name>
</gene>
<keyword evidence="4" id="KW-1185">Reference proteome</keyword>
<evidence type="ECO:0000313" key="3">
    <source>
        <dbReference type="EMBL" id="PJE95476.1"/>
    </source>
</evidence>
<dbReference type="Gene3D" id="3.30.2140.10">
    <property type="entry name" value="Arylamine N-acetyltransferase"/>
    <property type="match status" value="1"/>
</dbReference>
<sequence>MVNSEPAAVVDDSPEWGSARLDLDAYLARVGYDGPRDNSGETLRRLHRAHMGTVCFENVDMVLGRTVSVDLASIERKVVRAGRGGYCYESNLLFAAALDRLGFPVTRLLARIREGDRKRRFRSHTCLLVRADDTVWLADPGYGYAGLIEPIPWREGAVRTVDGWTWRLVVDEGHWVLQSRRPGDWFDLYAFRPEPQFAVDYQAAHYISSTRPGSPFVGRLVVQRGLAKARYLLRDNVLVTEYPDGREERESLSARSVVDVLRGVFDLPLDEEDERLLLRFLARF</sequence>
<evidence type="ECO:0000313" key="4">
    <source>
        <dbReference type="Proteomes" id="UP000230407"/>
    </source>
</evidence>
<proteinExistence type="inferred from homology"/>
<name>A0A2M8LU46_9ACTN</name>
<dbReference type="SUPFAM" id="SSF54001">
    <property type="entry name" value="Cysteine proteinases"/>
    <property type="match status" value="1"/>
</dbReference>
<dbReference type="InterPro" id="IPR001447">
    <property type="entry name" value="Arylamine_N-AcTrfase"/>
</dbReference>
<dbReference type="Pfam" id="PF00797">
    <property type="entry name" value="Acetyltransf_2"/>
    <property type="match status" value="1"/>
</dbReference>
<protein>
    <submittedName>
        <fullName evidence="3">Acetyltransferase</fullName>
    </submittedName>
</protein>
<dbReference type="PANTHER" id="PTHR11786">
    <property type="entry name" value="N-HYDROXYARYLAMINE O-ACETYLTRANSFERASE"/>
    <property type="match status" value="1"/>
</dbReference>
<evidence type="ECO:0000256" key="2">
    <source>
        <dbReference type="RuleBase" id="RU003452"/>
    </source>
</evidence>
<dbReference type="EMBL" id="PGGW01000065">
    <property type="protein sequence ID" value="PJE95476.1"/>
    <property type="molecule type" value="Genomic_DNA"/>
</dbReference>
<dbReference type="GO" id="GO:0016407">
    <property type="term" value="F:acetyltransferase activity"/>
    <property type="evidence" value="ECO:0007669"/>
    <property type="project" value="InterPro"/>
</dbReference>
<dbReference type="PANTHER" id="PTHR11786:SF0">
    <property type="entry name" value="ARYLAMINE N-ACETYLTRANSFERASE 4-RELATED"/>
    <property type="match status" value="1"/>
</dbReference>
<dbReference type="PRINTS" id="PR01543">
    <property type="entry name" value="ANATRNSFRASE"/>
</dbReference>